<feature type="domain" description="DUF5060" evidence="3">
    <location>
        <begin position="43"/>
        <end position="127"/>
    </location>
</feature>
<evidence type="ECO:0000313" key="4">
    <source>
        <dbReference type="EMBL" id="TWU51583.1"/>
    </source>
</evidence>
<evidence type="ECO:0000256" key="1">
    <source>
        <dbReference type="SAM" id="SignalP"/>
    </source>
</evidence>
<dbReference type="Pfam" id="PF16586">
    <property type="entry name" value="DUF5060"/>
    <property type="match status" value="1"/>
</dbReference>
<dbReference type="GO" id="GO:0005576">
    <property type="term" value="C:extracellular region"/>
    <property type="evidence" value="ECO:0007669"/>
    <property type="project" value="UniProtKB-SubCell"/>
</dbReference>
<dbReference type="CDD" id="cd00146">
    <property type="entry name" value="PKD"/>
    <property type="match status" value="1"/>
</dbReference>
<dbReference type="Gene3D" id="3.20.20.80">
    <property type="entry name" value="Glycosidases"/>
    <property type="match status" value="1"/>
</dbReference>
<evidence type="ECO:0000259" key="2">
    <source>
        <dbReference type="Pfam" id="PF12904"/>
    </source>
</evidence>
<evidence type="ECO:0000259" key="3">
    <source>
        <dbReference type="Pfam" id="PF16586"/>
    </source>
</evidence>
<keyword evidence="4" id="KW-0326">Glycosidase</keyword>
<dbReference type="InterPro" id="IPR032260">
    <property type="entry name" value="DUF5060"/>
</dbReference>
<dbReference type="AlphaFoldDB" id="A0A5C6EPA0"/>
<dbReference type="Proteomes" id="UP000317977">
    <property type="component" value="Unassembled WGS sequence"/>
</dbReference>
<dbReference type="Pfam" id="PF22352">
    <property type="entry name" value="K319L-like_PKD"/>
    <property type="match status" value="1"/>
</dbReference>
<dbReference type="Pfam" id="PF12904">
    <property type="entry name" value="Collagen_bind_2"/>
    <property type="match status" value="1"/>
</dbReference>
<accession>A0A5C6EPA0</accession>
<keyword evidence="1" id="KW-0732">Signal</keyword>
<proteinExistence type="predicted"/>
<sequence length="1271" mass="138675" precursor="true">MIGLSAYCLGALLHLSLPGLVASAAPIDPVGADQTGVSVSGELQQWHKVTLTLDGPQASEDGEPNPFLDYRLQVTFRHPATGLTYSVPGYYAADGDAANSSATSGNKWRAHLAPDHEGEWTYSVSFRQGPSVAISDAEDEGTPVEKVDGLQGSFQVAKTDKLSPDFRSKGRLNYVGKHHLQFAGTGEFFLKAGVDAPENLLAYEDFDGDFKTDGKKDNLIKNWAPHVQDWKAGDPTWQDGKGKGLIGAINYLASEGLNAFSFLTLNINGDDCNAFPYTDYDERERMDCSRMDQWETVFAHGTNLGMHLHFKTQECENVHLLDGGHMGPERKLYYRELIARFSHHLAMNWNLGEEVGLNSDPTTQDKIDWAEYFWTHDPYQHPIVIHNGDNHYEMLGEASKLTGFSLQTNKADFSRVHNATLDYINRSAKSGKPWVVACDEPGDASHSLVPDDEDPTRDNARKNALWGNIMAGGAGVEWYFGYKHAHSDLTCQDYRVRGTMWKPCRIALEFFTTHKIPFWNMTNADDLVANQEAYGLADSGKLYLVYSKRGKQIKLNLAGTEGVFQIQWFNPRTGGPLQFGSAQAVRGGGMVSIGDPPGNDGQDWLAILRPGDSARDYPPAVSAGANLSIMMPQSSDSVAVKLSGEVSDDKTNAASLDSLWTKTSGPGTVTFADASSATTTVKLGKVGTYVLKLTASDGAGESASTVTITVDPFQAKVTRAISPIDDAYVEDANVFSNQHLKVEGKRRSAFIKFNIDGLPANLIDVQLRLTEGGDSGSGKLKVFRALHSDWISKSLDQSSFPKQDELLGEQTVNVGEGDSVTIPLKSMLTGDGVYTLVVKLDEGSDDIWFGSGKSKNGPKLLITFEDPDGRYESFGRNSAKSGDGADAGDATVLSALTDFELAPADQFVLGYKDQARRALAINAAKYRDKFAAAESKYNGSAGIYDLVLTTLTETDGESSYRLLVSGKQIGAVQNPEAKRDYEPIKHRFSGVKLKAGDTIRVEFNSDSNSSIPEGDGFAYSRGRWQSVAIVKPNQTTSHSPQAAKEPAPAVVFETTYDPGNASKVHVQSGSSVVVEAEDYDAVDHQEHRQWMLTTADITPSIKPDPDGNHSKGAGGGAYLELLPDTRVTHSDPLVNGVSFAGQGGQCSVLYYPIEFAEPGRYYVWVRMCCTGSEDNGLHVGLDGEWPESGARIQFTGHHGQWQWDSRQRTEKVHTGVLGQIWLDIDKPGLHTVMFSMREDGFELDRFLLTKEKDAMTSKSLELGPATSPKRN</sequence>
<feature type="chain" id="PRO_5023115872" evidence="1">
    <location>
        <begin position="25"/>
        <end position="1271"/>
    </location>
</feature>
<dbReference type="EC" id="3.2.1.187" evidence="4"/>
<protein>
    <submittedName>
        <fullName evidence="4">Beta-L-arabinobiosidase</fullName>
        <ecNumber evidence="4">3.2.1.187</ecNumber>
    </submittedName>
</protein>
<comment type="caution">
    <text evidence="4">The sequence shown here is derived from an EMBL/GenBank/DDBJ whole genome shotgun (WGS) entry which is preliminary data.</text>
</comment>
<keyword evidence="4" id="KW-0378">Hydrolase</keyword>
<dbReference type="GO" id="GO:0016798">
    <property type="term" value="F:hydrolase activity, acting on glycosyl bonds"/>
    <property type="evidence" value="ECO:0007669"/>
    <property type="project" value="UniProtKB-KW"/>
</dbReference>
<evidence type="ECO:0000313" key="5">
    <source>
        <dbReference type="Proteomes" id="UP000317977"/>
    </source>
</evidence>
<name>A0A5C6EPA0_9BACT</name>
<reference evidence="4 5" key="1">
    <citation type="submission" date="2019-02" db="EMBL/GenBank/DDBJ databases">
        <title>Deep-cultivation of Planctomycetes and their phenomic and genomic characterization uncovers novel biology.</title>
        <authorList>
            <person name="Wiegand S."/>
            <person name="Jogler M."/>
            <person name="Boedeker C."/>
            <person name="Pinto D."/>
            <person name="Vollmers J."/>
            <person name="Rivas-Marin E."/>
            <person name="Kohn T."/>
            <person name="Peeters S.H."/>
            <person name="Heuer A."/>
            <person name="Rast P."/>
            <person name="Oberbeckmann S."/>
            <person name="Bunk B."/>
            <person name="Jeske O."/>
            <person name="Meyerdierks A."/>
            <person name="Storesund J.E."/>
            <person name="Kallscheuer N."/>
            <person name="Luecker S."/>
            <person name="Lage O.M."/>
            <person name="Pohl T."/>
            <person name="Merkel B.J."/>
            <person name="Hornburger P."/>
            <person name="Mueller R.-W."/>
            <person name="Bruemmer F."/>
            <person name="Labrenz M."/>
            <person name="Spormann A.M."/>
            <person name="Op Den Camp H."/>
            <person name="Overmann J."/>
            <person name="Amann R."/>
            <person name="Jetten M.S.M."/>
            <person name="Mascher T."/>
            <person name="Medema M.H."/>
            <person name="Devos D.P."/>
            <person name="Kaster A.-K."/>
            <person name="Ovreas L."/>
            <person name="Rohde M."/>
            <person name="Galperin M.Y."/>
            <person name="Jogler C."/>
        </authorList>
    </citation>
    <scope>NUCLEOTIDE SEQUENCE [LARGE SCALE GENOMIC DNA]</scope>
    <source>
        <strain evidence="4 5">Poly59</strain>
    </source>
</reference>
<feature type="domain" description="Putative collagen-binding" evidence="2">
    <location>
        <begin position="532"/>
        <end position="608"/>
    </location>
</feature>
<dbReference type="Gene3D" id="2.60.40.10">
    <property type="entry name" value="Immunoglobulins"/>
    <property type="match status" value="2"/>
</dbReference>
<dbReference type="Gene3D" id="2.60.120.1620">
    <property type="match status" value="1"/>
</dbReference>
<gene>
    <name evidence="4" type="primary">hypBA2</name>
    <name evidence="4" type="ORF">Poly59_31760</name>
</gene>
<keyword evidence="5" id="KW-1185">Reference proteome</keyword>
<dbReference type="InterPro" id="IPR013783">
    <property type="entry name" value="Ig-like_fold"/>
</dbReference>
<dbReference type="InterPro" id="IPR024749">
    <property type="entry name" value="Collagen-bd_put"/>
</dbReference>
<organism evidence="4 5">
    <name type="scientific">Rubripirellula reticaptiva</name>
    <dbReference type="NCBI Taxonomy" id="2528013"/>
    <lineage>
        <taxon>Bacteria</taxon>
        <taxon>Pseudomonadati</taxon>
        <taxon>Planctomycetota</taxon>
        <taxon>Planctomycetia</taxon>
        <taxon>Pirellulales</taxon>
        <taxon>Pirellulaceae</taxon>
        <taxon>Rubripirellula</taxon>
    </lineage>
</organism>
<feature type="signal peptide" evidence="1">
    <location>
        <begin position="1"/>
        <end position="24"/>
    </location>
</feature>
<dbReference type="RefSeq" id="WP_246151728.1">
    <property type="nucleotide sequence ID" value="NZ_SJPX01000003.1"/>
</dbReference>
<dbReference type="EMBL" id="SJPX01000003">
    <property type="protein sequence ID" value="TWU51583.1"/>
    <property type="molecule type" value="Genomic_DNA"/>
</dbReference>